<dbReference type="Pfam" id="PF01091">
    <property type="entry name" value="PTN_MK_C"/>
    <property type="match status" value="1"/>
</dbReference>
<dbReference type="GO" id="GO:0048332">
    <property type="term" value="P:mesoderm morphogenesis"/>
    <property type="evidence" value="ECO:0007669"/>
    <property type="project" value="TreeGrafter"/>
</dbReference>
<evidence type="ECO:0000256" key="6">
    <source>
        <dbReference type="SAM" id="MobiDB-lite"/>
    </source>
</evidence>
<feature type="region of interest" description="Disordered" evidence="6">
    <location>
        <begin position="123"/>
        <end position="159"/>
    </location>
</feature>
<dbReference type="Gene3D" id="2.30.90.10">
    <property type="entry name" value="Heparin-binding Growth Factor, Midkine, Chain A- C-terminal Domain"/>
    <property type="match status" value="2"/>
</dbReference>
<evidence type="ECO:0000313" key="9">
    <source>
        <dbReference type="EMBL" id="JAS98468.1"/>
    </source>
</evidence>
<feature type="domain" description="Pleiotrophin/Midkine C-terminal" evidence="8">
    <location>
        <begin position="99"/>
        <end position="152"/>
    </location>
</feature>
<dbReference type="FunFam" id="2.30.90.10:FF:000001">
    <property type="entry name" value="Pleiotrophin"/>
    <property type="match status" value="1"/>
</dbReference>
<reference evidence="9" key="1">
    <citation type="submission" date="2015-11" db="EMBL/GenBank/DDBJ databases">
        <title>De novo transcriptome assembly of four potential Pierce s Disease insect vectors from Arizona vineyards.</title>
        <authorList>
            <person name="Tassone E.E."/>
        </authorList>
    </citation>
    <scope>NUCLEOTIDE SEQUENCE</scope>
</reference>
<evidence type="ECO:0000256" key="1">
    <source>
        <dbReference type="ARBA" id="ARBA00004613"/>
    </source>
</evidence>
<sequence>MKWSGVVIAGLLVAVAVVRAEGEIWEENDHEVLIRSERGTKNNKEPCRYEKGPWSECEPKTNMRTRTLTLKDRKKGDATAAAANCEPTKTIQKKCKKGKKACRYEKGTWSTCSAQNEMVRTDTLKDKSDSSCEQTRQITKKCKSKGQRPAKGGARRNRQ</sequence>
<dbReference type="PANTHER" id="PTHR21050">
    <property type="entry name" value="MIDKINE AND PLEIOTROPHIN 1, ISOFORM A-RELATED"/>
    <property type="match status" value="1"/>
</dbReference>
<comment type="similarity">
    <text evidence="2">Belongs to the pleiotrophin family.</text>
</comment>
<dbReference type="GO" id="GO:0008201">
    <property type="term" value="F:heparin binding"/>
    <property type="evidence" value="ECO:0007669"/>
    <property type="project" value="TreeGrafter"/>
</dbReference>
<feature type="chain" id="PRO_5008585899" description="Pleiotrophin/Midkine C-terminal domain-containing protein" evidence="7">
    <location>
        <begin position="21"/>
        <end position="159"/>
    </location>
</feature>
<accession>A0A1B6JH17</accession>
<comment type="subcellular location">
    <subcellularLocation>
        <location evidence="1">Secreted</location>
    </subcellularLocation>
</comment>
<dbReference type="GO" id="GO:0008083">
    <property type="term" value="F:growth factor activity"/>
    <property type="evidence" value="ECO:0007669"/>
    <property type="project" value="InterPro"/>
</dbReference>
<evidence type="ECO:0000256" key="2">
    <source>
        <dbReference type="ARBA" id="ARBA00005403"/>
    </source>
</evidence>
<evidence type="ECO:0000256" key="5">
    <source>
        <dbReference type="ARBA" id="ARBA00023157"/>
    </source>
</evidence>
<proteinExistence type="inferred from homology"/>
<dbReference type="AlphaFoldDB" id="A0A1B6JH17"/>
<protein>
    <recommendedName>
        <fullName evidence="8">Pleiotrophin/Midkine C-terminal domain-containing protein</fullName>
    </recommendedName>
</protein>
<name>A0A1B6JH17_9HEMI</name>
<keyword evidence="4 7" id="KW-0732">Signal</keyword>
<dbReference type="InterPro" id="IPR020090">
    <property type="entry name" value="PTN/MK_C_dom"/>
</dbReference>
<evidence type="ECO:0000256" key="7">
    <source>
        <dbReference type="SAM" id="SignalP"/>
    </source>
</evidence>
<gene>
    <name evidence="9" type="ORF">g.22216</name>
</gene>
<evidence type="ECO:0000259" key="8">
    <source>
        <dbReference type="Pfam" id="PF01091"/>
    </source>
</evidence>
<evidence type="ECO:0000256" key="3">
    <source>
        <dbReference type="ARBA" id="ARBA00022525"/>
    </source>
</evidence>
<keyword evidence="5" id="KW-1015">Disulfide bond</keyword>
<evidence type="ECO:0000256" key="4">
    <source>
        <dbReference type="ARBA" id="ARBA00022729"/>
    </source>
</evidence>
<keyword evidence="3" id="KW-0964">Secreted</keyword>
<dbReference type="InterPro" id="IPR038130">
    <property type="entry name" value="PTN/MK_C_dom_sf"/>
</dbReference>
<organism evidence="9">
    <name type="scientific">Homalodisca liturata</name>
    <dbReference type="NCBI Taxonomy" id="320908"/>
    <lineage>
        <taxon>Eukaryota</taxon>
        <taxon>Metazoa</taxon>
        <taxon>Ecdysozoa</taxon>
        <taxon>Arthropoda</taxon>
        <taxon>Hexapoda</taxon>
        <taxon>Insecta</taxon>
        <taxon>Pterygota</taxon>
        <taxon>Neoptera</taxon>
        <taxon>Paraneoptera</taxon>
        <taxon>Hemiptera</taxon>
        <taxon>Auchenorrhyncha</taxon>
        <taxon>Membracoidea</taxon>
        <taxon>Cicadellidae</taxon>
        <taxon>Cicadellinae</taxon>
        <taxon>Proconiini</taxon>
        <taxon>Homalodisca</taxon>
    </lineage>
</organism>
<feature type="compositionally biased region" description="Basic residues" evidence="6">
    <location>
        <begin position="138"/>
        <end position="159"/>
    </location>
</feature>
<dbReference type="EMBL" id="GECU01009238">
    <property type="protein sequence ID" value="JAS98468.1"/>
    <property type="molecule type" value="Transcribed_RNA"/>
</dbReference>
<dbReference type="GO" id="GO:0005576">
    <property type="term" value="C:extracellular region"/>
    <property type="evidence" value="ECO:0007669"/>
    <property type="project" value="UniProtKB-SubCell"/>
</dbReference>
<feature type="signal peptide" evidence="7">
    <location>
        <begin position="1"/>
        <end position="20"/>
    </location>
</feature>
<dbReference type="PANTHER" id="PTHR21050:SF1">
    <property type="entry name" value="MIDKINE AND PLEIOTROPHIN 1, ISOFORM A-RELATED"/>
    <property type="match status" value="1"/>
</dbReference>